<keyword evidence="10" id="KW-1185">Reference proteome</keyword>
<evidence type="ECO:0000313" key="10">
    <source>
        <dbReference type="Proteomes" id="UP000051697"/>
    </source>
</evidence>
<feature type="transmembrane region" description="Helical" evidence="8">
    <location>
        <begin position="147"/>
        <end position="165"/>
    </location>
</feature>
<dbReference type="AlphaFoldDB" id="A0A0R1RLE7"/>
<evidence type="ECO:0000256" key="6">
    <source>
        <dbReference type="ARBA" id="ARBA00022989"/>
    </source>
</evidence>
<evidence type="ECO:0000256" key="4">
    <source>
        <dbReference type="ARBA" id="ARBA00022692"/>
    </source>
</evidence>
<dbReference type="NCBIfam" id="TIGR03426">
    <property type="entry name" value="shape_MreD"/>
    <property type="match status" value="1"/>
</dbReference>
<comment type="similarity">
    <text evidence="2">Belongs to the MreD family.</text>
</comment>
<evidence type="ECO:0000256" key="5">
    <source>
        <dbReference type="ARBA" id="ARBA00022960"/>
    </source>
</evidence>
<dbReference type="STRING" id="1423778.FC70_GL000423"/>
<keyword evidence="6 8" id="KW-1133">Transmembrane helix</keyword>
<dbReference type="Proteomes" id="UP000051697">
    <property type="component" value="Unassembled WGS sequence"/>
</dbReference>
<dbReference type="GO" id="GO:0008360">
    <property type="term" value="P:regulation of cell shape"/>
    <property type="evidence" value="ECO:0007669"/>
    <property type="project" value="UniProtKB-KW"/>
</dbReference>
<comment type="caution">
    <text evidence="9">The sequence shown here is derived from an EMBL/GenBank/DDBJ whole genome shotgun (WGS) entry which is preliminary data.</text>
</comment>
<proteinExistence type="inferred from homology"/>
<evidence type="ECO:0000313" key="9">
    <source>
        <dbReference type="EMBL" id="KRL57949.1"/>
    </source>
</evidence>
<comment type="subcellular location">
    <subcellularLocation>
        <location evidence="1">Cell membrane</location>
        <topology evidence="1">Multi-pass membrane protein</topology>
    </subcellularLocation>
</comment>
<keyword evidence="7 8" id="KW-0472">Membrane</keyword>
<evidence type="ECO:0000256" key="7">
    <source>
        <dbReference type="ARBA" id="ARBA00023136"/>
    </source>
</evidence>
<keyword evidence="3" id="KW-1003">Cell membrane</keyword>
<evidence type="ECO:0000256" key="1">
    <source>
        <dbReference type="ARBA" id="ARBA00004651"/>
    </source>
</evidence>
<feature type="transmembrane region" description="Helical" evidence="8">
    <location>
        <begin position="107"/>
        <end position="135"/>
    </location>
</feature>
<evidence type="ECO:0000256" key="3">
    <source>
        <dbReference type="ARBA" id="ARBA00022475"/>
    </source>
</evidence>
<evidence type="ECO:0000256" key="8">
    <source>
        <dbReference type="SAM" id="Phobius"/>
    </source>
</evidence>
<dbReference type="InterPro" id="IPR007227">
    <property type="entry name" value="Cell_shape_determining_MreD"/>
</dbReference>
<sequence length="173" mass="19738">MRFIFPIGLLLCFFLDGSVSSVFSDFLFSYPYSTVSHLVVLWMVLGVIQEGRNERVIPFTFFAVVIGIIFDSYYAGILGLFVFLFPIIIWVTRMLTKNFAANFLNSIMIFFIDIALLELLNYVAYSIVGVISVSFSDFVLHTLAPTLALNLVYFVILYLPISAIYDKYARLRS</sequence>
<dbReference type="EMBL" id="AZFE01000003">
    <property type="protein sequence ID" value="KRL57949.1"/>
    <property type="molecule type" value="Genomic_DNA"/>
</dbReference>
<dbReference type="Pfam" id="PF04093">
    <property type="entry name" value="MreD"/>
    <property type="match status" value="1"/>
</dbReference>
<keyword evidence="4 8" id="KW-0812">Transmembrane</keyword>
<organism evidence="9 10">
    <name type="scientific">Paucilactobacillus oligofermentans DSM 15707 = LMG 22743</name>
    <dbReference type="NCBI Taxonomy" id="1423778"/>
    <lineage>
        <taxon>Bacteria</taxon>
        <taxon>Bacillati</taxon>
        <taxon>Bacillota</taxon>
        <taxon>Bacilli</taxon>
        <taxon>Lactobacillales</taxon>
        <taxon>Lactobacillaceae</taxon>
        <taxon>Paucilactobacillus</taxon>
    </lineage>
</organism>
<gene>
    <name evidence="9" type="ORF">FC70_GL000423</name>
</gene>
<protein>
    <submittedName>
        <fullName evidence="9">Rod shape-determining protein MreD</fullName>
    </submittedName>
</protein>
<dbReference type="GO" id="GO:0005886">
    <property type="term" value="C:plasma membrane"/>
    <property type="evidence" value="ECO:0007669"/>
    <property type="project" value="UniProtKB-SubCell"/>
</dbReference>
<evidence type="ECO:0000256" key="2">
    <source>
        <dbReference type="ARBA" id="ARBA00007776"/>
    </source>
</evidence>
<keyword evidence="5" id="KW-0133">Cell shape</keyword>
<feature type="transmembrane region" description="Helical" evidence="8">
    <location>
        <begin position="30"/>
        <end position="48"/>
    </location>
</feature>
<reference evidence="9 10" key="1">
    <citation type="journal article" date="2015" name="Genome Announc.">
        <title>Expanding the biotechnology potential of lactobacilli through comparative genomics of 213 strains and associated genera.</title>
        <authorList>
            <person name="Sun Z."/>
            <person name="Harris H.M."/>
            <person name="McCann A."/>
            <person name="Guo C."/>
            <person name="Argimon S."/>
            <person name="Zhang W."/>
            <person name="Yang X."/>
            <person name="Jeffery I.B."/>
            <person name="Cooney J.C."/>
            <person name="Kagawa T.F."/>
            <person name="Liu W."/>
            <person name="Song Y."/>
            <person name="Salvetti E."/>
            <person name="Wrobel A."/>
            <person name="Rasinkangas P."/>
            <person name="Parkhill J."/>
            <person name="Rea M.C."/>
            <person name="O'Sullivan O."/>
            <person name="Ritari J."/>
            <person name="Douillard F.P."/>
            <person name="Paul Ross R."/>
            <person name="Yang R."/>
            <person name="Briner A.E."/>
            <person name="Felis G.E."/>
            <person name="de Vos W.M."/>
            <person name="Barrangou R."/>
            <person name="Klaenhammer T.R."/>
            <person name="Caufield P.W."/>
            <person name="Cui Y."/>
            <person name="Zhang H."/>
            <person name="O'Toole P.W."/>
        </authorList>
    </citation>
    <scope>NUCLEOTIDE SEQUENCE [LARGE SCALE GENOMIC DNA]</scope>
    <source>
        <strain evidence="9 10">DSM 15707</strain>
    </source>
</reference>
<dbReference type="PATRIC" id="fig|1423778.4.peg.442"/>
<name>A0A0R1RLE7_9LACO</name>
<accession>A0A0R1RLE7</accession>